<protein>
    <recommendedName>
        <fullName evidence="1">HEPN domain-containing protein</fullName>
    </recommendedName>
</protein>
<dbReference type="AlphaFoldDB" id="A0A1F6V8N2"/>
<evidence type="ECO:0000313" key="2">
    <source>
        <dbReference type="EMBL" id="OGI66040.1"/>
    </source>
</evidence>
<evidence type="ECO:0000313" key="3">
    <source>
        <dbReference type="Proteomes" id="UP000177370"/>
    </source>
</evidence>
<proteinExistence type="predicted"/>
<dbReference type="InterPro" id="IPR007842">
    <property type="entry name" value="HEPN_dom"/>
</dbReference>
<accession>A0A1F6V8N2</accession>
<dbReference type="Pfam" id="PF05168">
    <property type="entry name" value="HEPN"/>
    <property type="match status" value="1"/>
</dbReference>
<feature type="domain" description="HEPN" evidence="1">
    <location>
        <begin position="45"/>
        <end position="117"/>
    </location>
</feature>
<gene>
    <name evidence="2" type="ORF">A2647_01425</name>
</gene>
<dbReference type="Gene3D" id="1.20.120.330">
    <property type="entry name" value="Nucleotidyltransferases domain 2"/>
    <property type="match status" value="1"/>
</dbReference>
<dbReference type="EMBL" id="MFTP01000007">
    <property type="protein sequence ID" value="OGI66040.1"/>
    <property type="molecule type" value="Genomic_DNA"/>
</dbReference>
<comment type="caution">
    <text evidence="2">The sequence shown here is derived from an EMBL/GenBank/DDBJ whole genome shotgun (WGS) entry which is preliminary data.</text>
</comment>
<organism evidence="2 3">
    <name type="scientific">Candidatus Nomurabacteria bacterium RIFCSPHIGHO2_01_FULL_40_24b</name>
    <dbReference type="NCBI Taxonomy" id="1801739"/>
    <lineage>
        <taxon>Bacteria</taxon>
        <taxon>Candidatus Nomuraibacteriota</taxon>
    </lineage>
</organism>
<evidence type="ECO:0000259" key="1">
    <source>
        <dbReference type="Pfam" id="PF05168"/>
    </source>
</evidence>
<sequence>MSQSSKHVEWCLNKAKKEITECKKLGKRAKHRGLSKTSTDIGGARKHLAKAEHNLEGITRFKEIGFSDWSMSAGFYCMYHCFLAIAAKFGYESANQACTISLMRLLKESSKIPLEEKFIALL</sequence>
<reference evidence="2 3" key="1">
    <citation type="journal article" date="2016" name="Nat. Commun.">
        <title>Thousands of microbial genomes shed light on interconnected biogeochemical processes in an aquifer system.</title>
        <authorList>
            <person name="Anantharaman K."/>
            <person name="Brown C.T."/>
            <person name="Hug L.A."/>
            <person name="Sharon I."/>
            <person name="Castelle C.J."/>
            <person name="Probst A.J."/>
            <person name="Thomas B.C."/>
            <person name="Singh A."/>
            <person name="Wilkins M.J."/>
            <person name="Karaoz U."/>
            <person name="Brodie E.L."/>
            <person name="Williams K.H."/>
            <person name="Hubbard S.S."/>
            <person name="Banfield J.F."/>
        </authorList>
    </citation>
    <scope>NUCLEOTIDE SEQUENCE [LARGE SCALE GENOMIC DNA]</scope>
</reference>
<name>A0A1F6V8N2_9BACT</name>
<dbReference type="Proteomes" id="UP000177370">
    <property type="component" value="Unassembled WGS sequence"/>
</dbReference>